<dbReference type="InterPro" id="IPR020825">
    <property type="entry name" value="Phe-tRNA_synthase-like_B3/B4"/>
</dbReference>
<dbReference type="GO" id="GO:0003723">
    <property type="term" value="F:RNA binding"/>
    <property type="evidence" value="ECO:0007669"/>
    <property type="project" value="InterPro"/>
</dbReference>
<feature type="domain" description="B3/B4 tRNA-binding" evidence="1">
    <location>
        <begin position="61"/>
        <end position="212"/>
    </location>
</feature>
<sequence>MLTIDEDAKSLGIFVAYTYAWLEERKSFTQYPLEEEIKNLINYLKNKYTLEKLKEDPIVRAYRDFFWKIGIDPTKTRPSSEALVRRALKNSFPRIDPVIDAGNIASAYTMIPIGMYDMNSIKPPLRIVISKGGEVFRPIGGNELILERGIPILIDSKGIVMHIYPHRDSIETMVRKNTSKLLIIAAGVPGVGKDLVKKAAELVAQLLEKMGWRWCKIVEIA</sequence>
<reference evidence="2" key="1">
    <citation type="journal article" date="2020" name="mSystems">
        <title>Genome- and Community-Level Interaction Insights into Carbon Utilization and Element Cycling Functions of Hydrothermarchaeota in Hydrothermal Sediment.</title>
        <authorList>
            <person name="Zhou Z."/>
            <person name="Liu Y."/>
            <person name="Xu W."/>
            <person name="Pan J."/>
            <person name="Luo Z.H."/>
            <person name="Li M."/>
        </authorList>
    </citation>
    <scope>NUCLEOTIDE SEQUENCE [LARGE SCALE GENOMIC DNA]</scope>
    <source>
        <strain evidence="2">SpSt-125</strain>
    </source>
</reference>
<dbReference type="PANTHER" id="PTHR39209:SF2">
    <property type="entry name" value="CYTOPLASMIC PROTEIN"/>
    <property type="match status" value="1"/>
</dbReference>
<evidence type="ECO:0000259" key="1">
    <source>
        <dbReference type="SMART" id="SM00873"/>
    </source>
</evidence>
<accession>A0A7J2U2T9</accession>
<protein>
    <recommendedName>
        <fullName evidence="1">B3/B4 tRNA-binding domain-containing protein</fullName>
    </recommendedName>
</protein>
<dbReference type="AlphaFoldDB" id="A0A7J2U2T9"/>
<name>A0A7J2U2T9_9CREN</name>
<organism evidence="2">
    <name type="scientific">Ignisphaera aggregans</name>
    <dbReference type="NCBI Taxonomy" id="334771"/>
    <lineage>
        <taxon>Archaea</taxon>
        <taxon>Thermoproteota</taxon>
        <taxon>Thermoprotei</taxon>
        <taxon>Desulfurococcales</taxon>
        <taxon>Desulfurococcaceae</taxon>
        <taxon>Ignisphaera</taxon>
    </lineage>
</organism>
<evidence type="ECO:0000313" key="2">
    <source>
        <dbReference type="EMBL" id="HEM66617.1"/>
    </source>
</evidence>
<dbReference type="Gene3D" id="3.50.40.10">
    <property type="entry name" value="Phenylalanyl-trna Synthetase, Chain B, domain 3"/>
    <property type="match status" value="1"/>
</dbReference>
<dbReference type="Pfam" id="PF03483">
    <property type="entry name" value="B3_4"/>
    <property type="match status" value="1"/>
</dbReference>
<dbReference type="PANTHER" id="PTHR39209">
    <property type="match status" value="1"/>
</dbReference>
<dbReference type="GO" id="GO:0004826">
    <property type="term" value="F:phenylalanine-tRNA ligase activity"/>
    <property type="evidence" value="ECO:0007669"/>
    <property type="project" value="InterPro"/>
</dbReference>
<dbReference type="InterPro" id="IPR005146">
    <property type="entry name" value="B3/B4_tRNA-bd"/>
</dbReference>
<dbReference type="SMART" id="SM00873">
    <property type="entry name" value="B3_4"/>
    <property type="match status" value="1"/>
</dbReference>
<dbReference type="SUPFAM" id="SSF56037">
    <property type="entry name" value="PheT/TilS domain"/>
    <property type="match status" value="1"/>
</dbReference>
<dbReference type="EMBL" id="DSEU01000022">
    <property type="protein sequence ID" value="HEM66617.1"/>
    <property type="molecule type" value="Genomic_DNA"/>
</dbReference>
<proteinExistence type="predicted"/>
<gene>
    <name evidence="2" type="ORF">ENO26_03460</name>
</gene>
<comment type="caution">
    <text evidence="2">The sequence shown here is derived from an EMBL/GenBank/DDBJ whole genome shotgun (WGS) entry which is preliminary data.</text>
</comment>